<dbReference type="GO" id="GO:0016301">
    <property type="term" value="F:kinase activity"/>
    <property type="evidence" value="ECO:0007669"/>
    <property type="project" value="UniProtKB-KW"/>
</dbReference>
<gene>
    <name evidence="1" type="ORF">H9831_02955</name>
</gene>
<proteinExistence type="predicted"/>
<dbReference type="Gene3D" id="3.40.50.300">
    <property type="entry name" value="P-loop containing nucleotide triphosphate hydrolases"/>
    <property type="match status" value="1"/>
</dbReference>
<organism evidence="1 2">
    <name type="scientific">Candidatus Eisenbergiella pullistercoris</name>
    <dbReference type="NCBI Taxonomy" id="2838555"/>
    <lineage>
        <taxon>Bacteria</taxon>
        <taxon>Bacillati</taxon>
        <taxon>Bacillota</taxon>
        <taxon>Clostridia</taxon>
        <taxon>Lachnospirales</taxon>
        <taxon>Lachnospiraceae</taxon>
        <taxon>Eisenbergiella</taxon>
    </lineage>
</organism>
<evidence type="ECO:0000313" key="2">
    <source>
        <dbReference type="Proteomes" id="UP000824007"/>
    </source>
</evidence>
<keyword evidence="1" id="KW-0808">Transferase</keyword>
<comment type="caution">
    <text evidence="1">The sequence shown here is derived from an EMBL/GenBank/DDBJ whole genome shotgun (WGS) entry which is preliminary data.</text>
</comment>
<dbReference type="InterPro" id="IPR027417">
    <property type="entry name" value="P-loop_NTPase"/>
</dbReference>
<evidence type="ECO:0000313" key="1">
    <source>
        <dbReference type="EMBL" id="HIY59632.1"/>
    </source>
</evidence>
<accession>A0A9D2C4W5</accession>
<name>A0A9D2C4W5_9FIRM</name>
<reference evidence="1" key="2">
    <citation type="submission" date="2021-04" db="EMBL/GenBank/DDBJ databases">
        <authorList>
            <person name="Gilroy R."/>
        </authorList>
    </citation>
    <scope>NUCLEOTIDE SEQUENCE</scope>
    <source>
        <strain evidence="1">ChiSxjej3B15-24422</strain>
    </source>
</reference>
<protein>
    <submittedName>
        <fullName evidence="1">Cytidylate kinase-like family protein</fullName>
    </submittedName>
</protein>
<dbReference type="Proteomes" id="UP000824007">
    <property type="component" value="Unassembled WGS sequence"/>
</dbReference>
<dbReference type="Pfam" id="PF13189">
    <property type="entry name" value="Cytidylate_kin2"/>
    <property type="match status" value="1"/>
</dbReference>
<dbReference type="EMBL" id="DXDD01000038">
    <property type="protein sequence ID" value="HIY59632.1"/>
    <property type="molecule type" value="Genomic_DNA"/>
</dbReference>
<keyword evidence="1" id="KW-0418">Kinase</keyword>
<reference evidence="1" key="1">
    <citation type="journal article" date="2021" name="PeerJ">
        <title>Extensive microbial diversity within the chicken gut microbiome revealed by metagenomics and culture.</title>
        <authorList>
            <person name="Gilroy R."/>
            <person name="Ravi A."/>
            <person name="Getino M."/>
            <person name="Pursley I."/>
            <person name="Horton D.L."/>
            <person name="Alikhan N.F."/>
            <person name="Baker D."/>
            <person name="Gharbi K."/>
            <person name="Hall N."/>
            <person name="Watson M."/>
            <person name="Adriaenssens E.M."/>
            <person name="Foster-Nyarko E."/>
            <person name="Jarju S."/>
            <person name="Secka A."/>
            <person name="Antonio M."/>
            <person name="Oren A."/>
            <person name="Chaudhuri R.R."/>
            <person name="La Ragione R."/>
            <person name="Hildebrand F."/>
            <person name="Pallen M.J."/>
        </authorList>
    </citation>
    <scope>NUCLEOTIDE SEQUENCE</scope>
    <source>
        <strain evidence="1">ChiSxjej3B15-24422</strain>
    </source>
</reference>
<dbReference type="SUPFAM" id="SSF52540">
    <property type="entry name" value="P-loop containing nucleoside triphosphate hydrolases"/>
    <property type="match status" value="1"/>
</dbReference>
<sequence>MERNAENTQINIVTISRQYGAGGGELGHILSERLGIPLYNHQILSEMSRDTGIRENILRAADESMNNFQANRLMEFLPAKERSALEADTVFNQKTLYSIQEKTIRSLAEKGPCVFVGRLADFALRERDDVMSVFLYAPREWRVERMMRLEHMSREETARKLRRIDRERRSYCKYYTGRDWNDCSRYGCMFNSKFMDLETIAAIICRRMKKGT</sequence>
<dbReference type="AlphaFoldDB" id="A0A9D2C4W5"/>